<feature type="domain" description="NAD(P)-binding" evidence="2">
    <location>
        <begin position="45"/>
        <end position="188"/>
    </location>
</feature>
<reference evidence="3 4" key="1">
    <citation type="submission" date="2023-07" db="EMBL/GenBank/DDBJ databases">
        <title>Sorghum-associated microbial communities from plants grown in Nebraska, USA.</title>
        <authorList>
            <person name="Schachtman D."/>
        </authorList>
    </citation>
    <scope>NUCLEOTIDE SEQUENCE [LARGE SCALE GENOMIC DNA]</scope>
    <source>
        <strain evidence="3 4">BE143</strain>
    </source>
</reference>
<comment type="caution">
    <text evidence="3">The sequence shown here is derived from an EMBL/GenBank/DDBJ whole genome shotgun (WGS) entry which is preliminary data.</text>
</comment>
<name>A0ABU1QEX2_9BACL</name>
<gene>
    <name evidence="3" type="ORF">J2W98_002440</name>
</gene>
<proteinExistence type="predicted"/>
<dbReference type="InterPro" id="IPR051207">
    <property type="entry name" value="ComplexI_NDUFA9_subunit"/>
</dbReference>
<dbReference type="InterPro" id="IPR036291">
    <property type="entry name" value="NAD(P)-bd_dom_sf"/>
</dbReference>
<dbReference type="Proteomes" id="UP001266807">
    <property type="component" value="Unassembled WGS sequence"/>
</dbReference>
<feature type="compositionally biased region" description="Basic residues" evidence="1">
    <location>
        <begin position="344"/>
        <end position="356"/>
    </location>
</feature>
<evidence type="ECO:0000313" key="3">
    <source>
        <dbReference type="EMBL" id="MDR6778178.1"/>
    </source>
</evidence>
<keyword evidence="4" id="KW-1185">Reference proteome</keyword>
<dbReference type="PANTHER" id="PTHR12126:SF11">
    <property type="entry name" value="NADH DEHYDROGENASE [UBIQUINONE] 1 ALPHA SUBCOMPLEX SUBUNIT 9, MITOCHONDRIAL"/>
    <property type="match status" value="1"/>
</dbReference>
<dbReference type="SUPFAM" id="SSF51735">
    <property type="entry name" value="NAD(P)-binding Rossmann-fold domains"/>
    <property type="match status" value="1"/>
</dbReference>
<sequence>MNEQQRNDRQRRIDEQYRPEPEIRQVERECEALYPKGRSRIALTGASGYIGHNLLQRLTEHADVIALSRSGDQRKNTEHVEWRSCDFFSMEDANQGLHGADYAVYLIHSMLPSAKLTQGTFEDMDVILAEHFARAARNNGVKQIVYLSGILPEHTSEDELSRHLRSRLEVERVLKSFGVPVTTIRAGLIVGPQGSSFPILVKLVRRLPVMILPRWTRTKTHPIALEDILNALDRSIGNRTLDEQIIDVGGPEVMTYREMMQRTAEIMDKKRRFFNVPLLTIKLSRLWVTLVTGAPKEMAYPLIESLAHPMVAQRKHKVQGISDGKISFDKAARTSLEQEEEYRHKKNSHSKSKKPLKSAIRSLKSDVRSVQRIKLPPGKDATWAGERYLAWLPVFAKPWVRVETGGPDTYQLYLLGSRKPLLEMIYDRAQSTSEFALYRITGGTFATVKEDHRGRLEFLQIPGTNICVVAIHDYVPSLPWFIYKYTQAKVHLGVMYAFGKYVKRLIDTNV</sequence>
<evidence type="ECO:0000256" key="1">
    <source>
        <dbReference type="SAM" id="MobiDB-lite"/>
    </source>
</evidence>
<dbReference type="Gene3D" id="3.40.50.720">
    <property type="entry name" value="NAD(P)-binding Rossmann-like Domain"/>
    <property type="match status" value="1"/>
</dbReference>
<evidence type="ECO:0000313" key="4">
    <source>
        <dbReference type="Proteomes" id="UP001266807"/>
    </source>
</evidence>
<accession>A0ABU1QEX2</accession>
<protein>
    <submittedName>
        <fullName evidence="3">Uncharacterized protein YbjT (DUF2867 family)</fullName>
    </submittedName>
</protein>
<dbReference type="RefSeq" id="WP_305954065.1">
    <property type="nucleotide sequence ID" value="NZ_JAVDUG010000002.1"/>
</dbReference>
<dbReference type="Pfam" id="PF13460">
    <property type="entry name" value="NAD_binding_10"/>
    <property type="match status" value="1"/>
</dbReference>
<organism evidence="3 4">
    <name type="scientific">Paenibacillus peoriae</name>
    <dbReference type="NCBI Taxonomy" id="59893"/>
    <lineage>
        <taxon>Bacteria</taxon>
        <taxon>Bacillati</taxon>
        <taxon>Bacillota</taxon>
        <taxon>Bacilli</taxon>
        <taxon>Bacillales</taxon>
        <taxon>Paenibacillaceae</taxon>
        <taxon>Paenibacillus</taxon>
    </lineage>
</organism>
<dbReference type="PANTHER" id="PTHR12126">
    <property type="entry name" value="NADH-UBIQUINONE OXIDOREDUCTASE 39 KDA SUBUNIT-RELATED"/>
    <property type="match status" value="1"/>
</dbReference>
<dbReference type="InterPro" id="IPR016040">
    <property type="entry name" value="NAD(P)-bd_dom"/>
</dbReference>
<dbReference type="EMBL" id="JAVDUG010000002">
    <property type="protein sequence ID" value="MDR6778178.1"/>
    <property type="molecule type" value="Genomic_DNA"/>
</dbReference>
<evidence type="ECO:0000259" key="2">
    <source>
        <dbReference type="Pfam" id="PF13460"/>
    </source>
</evidence>
<feature type="region of interest" description="Disordered" evidence="1">
    <location>
        <begin position="337"/>
        <end position="357"/>
    </location>
</feature>